<feature type="compositionally biased region" description="Polar residues" evidence="2">
    <location>
        <begin position="457"/>
        <end position="486"/>
    </location>
</feature>
<feature type="compositionally biased region" description="Gly residues" evidence="2">
    <location>
        <begin position="918"/>
        <end position="934"/>
    </location>
</feature>
<sequence length="991" mass="109294">MASDPIPEVPSLSAALPRRPLTFLDLPRETQKEIFSHCFQNDLISLALVSKHFRDLAASQLYRNFHIVFPDDGDIAFDTPLDGLAGGLDTFVTSDYDYAQHLRDLSLDTLSGGEAAELAYKPYLYSLSCGKFLNTLLQMTLRRAKALDTFRWNIRVELSRPVYQTLHGIDTLKHVHIRMQSGPSLYETPPRLPLAASPGLALPTSLTPHISDLMPPPPPAPAFLMPTQPSVFYLTPPSAPPPPAMPKPRLKTLKKWPTTKEPPTLSGFKKLRSLAVLDIDSLDIITELKSCVRNSSGTLTKLKLSFSDALGHQARKPPPDIDPDDSEIDDEFQAIPLPPTDDASAPAKAFRAQEERKSQEAVLGRIFDVQPYVVKKVVRRPLVDKGKSAIEVPPLSPSEEFVNGLKRVATLLMKGTAGTTDVTTGQQEVLDTIVEAARKYVASVEGKPKSEKDQPNGAVSSSSTTDVGNGAQSTQETQQPGSSSPVQEIDYTIKEEDEEANPDNIRIEEPDGQLTLDSTTGSGRETPESSVATELSSSKQSPQLTNGTPASGPVVSSSNVGKAVANLAAQRINFKSLTEKLVFYEVQANELNKEIQQLRLDNDYSKSSLDRITAADRQMREFAGSIQEIQKEILVVEAEIRDAEKQMPLESNSDDAEARGRRITEYVRSTRGIALETLSLYLIPVKVSVLYRAIDVRALKRITLLNVGSQAPLWTMLAKENRVKPLPLRKIFTDNVSLAFLTCVSQLEEVHELFMLERDLKYKPESFAPRTTTTIDQIRRLVLKKHIGTLQRLMIKNQADQTWDVDEKAVLLLCRHGKALEELAVSMNIRAIHTLLQRISGLVNLRALHIINLRNDDTCVWVMRETRRFLVDTLSHAPDMKLQWISIDDGDKVDRVVQCGSDGEKKPKAKAKAKGKGKAGTGTGGPPAGGGGGNSTYPMLSLNGWDPDASDSSDDDGDGDDQALKFDLEQCRFYDTWGIKIFKKEVVCGKL</sequence>
<protein>
    <submittedName>
        <fullName evidence="4">F-box domain-containing protein</fullName>
    </submittedName>
</protein>
<reference evidence="4" key="1">
    <citation type="submission" date="2022-07" db="EMBL/GenBank/DDBJ databases">
        <title>Fungi with potential for degradation of polypropylene.</title>
        <authorList>
            <person name="Gostincar C."/>
        </authorList>
    </citation>
    <scope>NUCLEOTIDE SEQUENCE</scope>
    <source>
        <strain evidence="4">EXF-13308</strain>
    </source>
</reference>
<dbReference type="InterPro" id="IPR036047">
    <property type="entry name" value="F-box-like_dom_sf"/>
</dbReference>
<feature type="coiled-coil region" evidence="1">
    <location>
        <begin position="574"/>
        <end position="601"/>
    </location>
</feature>
<feature type="compositionally biased region" description="Basic residues" evidence="2">
    <location>
        <begin position="907"/>
        <end position="917"/>
    </location>
</feature>
<name>A0AA38VS51_9PEZI</name>
<gene>
    <name evidence="4" type="ORF">NKR23_g4527</name>
</gene>
<evidence type="ECO:0000313" key="4">
    <source>
        <dbReference type="EMBL" id="KAJ9149101.1"/>
    </source>
</evidence>
<feature type="compositionally biased region" description="Acidic residues" evidence="2">
    <location>
        <begin position="948"/>
        <end position="961"/>
    </location>
</feature>
<dbReference type="InterPro" id="IPR001810">
    <property type="entry name" value="F-box_dom"/>
</dbReference>
<feature type="region of interest" description="Disordered" evidence="2">
    <location>
        <begin position="310"/>
        <end position="331"/>
    </location>
</feature>
<feature type="domain" description="F-box" evidence="3">
    <location>
        <begin position="20"/>
        <end position="65"/>
    </location>
</feature>
<evidence type="ECO:0000256" key="1">
    <source>
        <dbReference type="SAM" id="Coils"/>
    </source>
</evidence>
<keyword evidence="1" id="KW-0175">Coiled coil</keyword>
<dbReference type="EMBL" id="JANBVO010000011">
    <property type="protein sequence ID" value="KAJ9149101.1"/>
    <property type="molecule type" value="Genomic_DNA"/>
</dbReference>
<accession>A0AA38VS51</accession>
<dbReference type="Pfam" id="PF12937">
    <property type="entry name" value="F-box-like"/>
    <property type="match status" value="1"/>
</dbReference>
<keyword evidence="5" id="KW-1185">Reference proteome</keyword>
<feature type="compositionally biased region" description="Acidic residues" evidence="2">
    <location>
        <begin position="321"/>
        <end position="331"/>
    </location>
</feature>
<feature type="region of interest" description="Disordered" evidence="2">
    <location>
        <begin position="898"/>
        <end position="961"/>
    </location>
</feature>
<dbReference type="SUPFAM" id="SSF81383">
    <property type="entry name" value="F-box domain"/>
    <property type="match status" value="1"/>
</dbReference>
<feature type="compositionally biased region" description="Polar residues" evidence="2">
    <location>
        <begin position="515"/>
        <end position="556"/>
    </location>
</feature>
<dbReference type="SMART" id="SM00256">
    <property type="entry name" value="FBOX"/>
    <property type="match status" value="1"/>
</dbReference>
<evidence type="ECO:0000259" key="3">
    <source>
        <dbReference type="PROSITE" id="PS50181"/>
    </source>
</evidence>
<dbReference type="AlphaFoldDB" id="A0AA38VS51"/>
<dbReference type="PROSITE" id="PS50181">
    <property type="entry name" value="FBOX"/>
    <property type="match status" value="1"/>
</dbReference>
<proteinExistence type="predicted"/>
<organism evidence="4 5">
    <name type="scientific">Pleurostoma richardsiae</name>
    <dbReference type="NCBI Taxonomy" id="41990"/>
    <lineage>
        <taxon>Eukaryota</taxon>
        <taxon>Fungi</taxon>
        <taxon>Dikarya</taxon>
        <taxon>Ascomycota</taxon>
        <taxon>Pezizomycotina</taxon>
        <taxon>Sordariomycetes</taxon>
        <taxon>Sordariomycetidae</taxon>
        <taxon>Calosphaeriales</taxon>
        <taxon>Pleurostomataceae</taxon>
        <taxon>Pleurostoma</taxon>
    </lineage>
</organism>
<feature type="region of interest" description="Disordered" evidence="2">
    <location>
        <begin position="443"/>
        <end position="556"/>
    </location>
</feature>
<evidence type="ECO:0000256" key="2">
    <source>
        <dbReference type="SAM" id="MobiDB-lite"/>
    </source>
</evidence>
<dbReference type="Proteomes" id="UP001174694">
    <property type="component" value="Unassembled WGS sequence"/>
</dbReference>
<comment type="caution">
    <text evidence="4">The sequence shown here is derived from an EMBL/GenBank/DDBJ whole genome shotgun (WGS) entry which is preliminary data.</text>
</comment>
<evidence type="ECO:0000313" key="5">
    <source>
        <dbReference type="Proteomes" id="UP001174694"/>
    </source>
</evidence>